<reference evidence="3" key="1">
    <citation type="journal article" date="2014" name="Nature">
        <title>Elephant shark genome provides unique insights into gnathostome evolution.</title>
        <authorList>
            <consortium name="International Elephant Shark Genome Sequencing Consortium"/>
            <person name="Venkatesh B."/>
            <person name="Lee A.P."/>
            <person name="Ravi V."/>
            <person name="Maurya A.K."/>
            <person name="Lian M.M."/>
            <person name="Swann J.B."/>
            <person name="Ohta Y."/>
            <person name="Flajnik M.F."/>
            <person name="Sutoh Y."/>
            <person name="Kasahara M."/>
            <person name="Hoon S."/>
            <person name="Gangu V."/>
            <person name="Roy S.W."/>
            <person name="Irimia M."/>
            <person name="Korzh V."/>
            <person name="Kondrychyn I."/>
            <person name="Lim Z.W."/>
            <person name="Tay B.H."/>
            <person name="Tohari S."/>
            <person name="Kong K.W."/>
            <person name="Ho S."/>
            <person name="Lorente-Galdos B."/>
            <person name="Quilez J."/>
            <person name="Marques-Bonet T."/>
            <person name="Raney B.J."/>
            <person name="Ingham P.W."/>
            <person name="Tay A."/>
            <person name="Hillier L.W."/>
            <person name="Minx P."/>
            <person name="Boehm T."/>
            <person name="Wilson R.K."/>
            <person name="Brenner S."/>
            <person name="Warren W.C."/>
        </authorList>
    </citation>
    <scope>NUCLEOTIDE SEQUENCE</scope>
    <source>
        <tissue evidence="3">Heart</tissue>
    </source>
</reference>
<dbReference type="InterPro" id="IPR008011">
    <property type="entry name" value="Complex1_LYR_dom"/>
</dbReference>
<comment type="similarity">
    <text evidence="1">Belongs to the complex I LYR family.</text>
</comment>
<organism evidence="3">
    <name type="scientific">Callorhinchus milii</name>
    <name type="common">Ghost shark</name>
    <dbReference type="NCBI Taxonomy" id="7868"/>
    <lineage>
        <taxon>Eukaryota</taxon>
        <taxon>Metazoa</taxon>
        <taxon>Chordata</taxon>
        <taxon>Craniata</taxon>
        <taxon>Vertebrata</taxon>
        <taxon>Chondrichthyes</taxon>
        <taxon>Holocephali</taxon>
        <taxon>Chimaeriformes</taxon>
        <taxon>Callorhinchidae</taxon>
        <taxon>Callorhinchus</taxon>
    </lineage>
</organism>
<feature type="domain" description="Complex 1 LYR protein" evidence="2">
    <location>
        <begin position="8"/>
        <end position="73"/>
    </location>
</feature>
<dbReference type="CDD" id="cd20261">
    <property type="entry name" value="Complex1_LYR_LYRM1"/>
    <property type="match status" value="1"/>
</dbReference>
<accession>V9LA81</accession>
<evidence type="ECO:0000259" key="2">
    <source>
        <dbReference type="Pfam" id="PF05347"/>
    </source>
</evidence>
<dbReference type="InterPro" id="IPR040330">
    <property type="entry name" value="LYRM1"/>
</dbReference>
<proteinExistence type="evidence at transcript level"/>
<dbReference type="Pfam" id="PF05347">
    <property type="entry name" value="Complex1_LYR"/>
    <property type="match status" value="1"/>
</dbReference>
<name>V9LA81_CALMI</name>
<protein>
    <submittedName>
        <fullName evidence="3">LYR motif-containing protein 1</fullName>
    </submittedName>
</protein>
<dbReference type="PANTHER" id="PTHR14273:SF0">
    <property type="entry name" value="LYR MOTIF-CONTAINING PROTEIN 1"/>
    <property type="match status" value="1"/>
</dbReference>
<dbReference type="AlphaFoldDB" id="V9LA81"/>
<sequence>MTAATRWEALSLYSKIFRIARTWQSLSDLTDETMKEKQYIITEARTLFRKNKDLTDLEEIKQCIKECHARIEMGLHYRIPYPRPMHLPPMGLGGKKERKLRTQERLRKIAKPVYLQSQEET</sequence>
<dbReference type="EMBL" id="JW876753">
    <property type="protein sequence ID" value="AFP09270.1"/>
    <property type="molecule type" value="mRNA"/>
</dbReference>
<dbReference type="PANTHER" id="PTHR14273">
    <property type="entry name" value="LYR MOTIF-CONTAINING PROTEIN 1"/>
    <property type="match status" value="1"/>
</dbReference>
<dbReference type="InterPro" id="IPR045294">
    <property type="entry name" value="Complex1_LYR_LYRM1"/>
</dbReference>
<dbReference type="GO" id="GO:0005739">
    <property type="term" value="C:mitochondrion"/>
    <property type="evidence" value="ECO:0007669"/>
    <property type="project" value="TreeGrafter"/>
</dbReference>
<evidence type="ECO:0000256" key="1">
    <source>
        <dbReference type="ARBA" id="ARBA00009508"/>
    </source>
</evidence>
<evidence type="ECO:0000313" key="3">
    <source>
        <dbReference type="EMBL" id="AFP09270.1"/>
    </source>
</evidence>